<keyword evidence="3 4" id="KW-0067">ATP-binding</keyword>
<dbReference type="Gene3D" id="3.40.50.300">
    <property type="entry name" value="P-loop containing nucleotide triphosphate hydrolases"/>
    <property type="match status" value="2"/>
</dbReference>
<comment type="caution">
    <text evidence="6">The sequence shown here is derived from an EMBL/GenBank/DDBJ whole genome shotgun (WGS) entry which is preliminary data.</text>
</comment>
<dbReference type="SMART" id="SM00382">
    <property type="entry name" value="AAA"/>
    <property type="match status" value="2"/>
</dbReference>
<dbReference type="EMBL" id="JANEYF010001194">
    <property type="protein sequence ID" value="KAJ8965662.1"/>
    <property type="molecule type" value="Genomic_DNA"/>
</dbReference>
<dbReference type="Pfam" id="PF00004">
    <property type="entry name" value="AAA"/>
    <property type="match status" value="2"/>
</dbReference>
<sequence>MQKATCAFKDIGGMDKTLEDVCKLILHIKHPEIYKTIGISPPRGFLLHGPPGCGKTLLASAIANELNVPLLKVAAPELVAGVSGESEERIRELFEKAIKMAPCVLFIDEIDAITPNRQNVQKEMERRIVAQLLSCLDDLNENGSMVLVIGATNRPDSIDPALRRAGRFDREISIGIPDRQSRAQILKIITSKLKLSENFDFEVLANHTPGFVGADLLSLTREAALVAINRLFQILKESRKLVETITIESKKDECCIEKIHENGNTQEIVVTDNLSNDISVNSVSESAVVVIDDDISIKTSAQNICPSDNIIQENIENKTEQVMPIDLIKQLSPLDELLVWLHDKTAFSDVQLKNLCITMSDFEEALKSVQPSAKREGFATVPDITWNDIGSLREIREDLQMAIVAPVRHAKQFDALGINIPAGILLCGPPGCGKTLLAKAIANEAGINFISVKGPELLNMYVGESERAVRVCFERARNSAPCVIFFDEFDALCPKRSDSREGGATMRVVNQMLTEMDGIESRKGVFLLAASNRPDIIDPAVLRPGRLDKVLFVGLPTATERVDILRAITK</sequence>
<name>A0AAV8ZLD0_9CUCU</name>
<evidence type="ECO:0000313" key="7">
    <source>
        <dbReference type="Proteomes" id="UP001162156"/>
    </source>
</evidence>
<dbReference type="FunFam" id="3.40.50.300:FF:000600">
    <property type="entry name" value="Nuclear valosin-containing protein-like"/>
    <property type="match status" value="1"/>
</dbReference>
<gene>
    <name evidence="6" type="ORF">NQ314_003979</name>
</gene>
<evidence type="ECO:0000256" key="4">
    <source>
        <dbReference type="RuleBase" id="RU003651"/>
    </source>
</evidence>
<dbReference type="PANTHER" id="PTHR23077:SF171">
    <property type="entry name" value="NUCLEAR VALOSIN-CONTAINING PROTEIN-LIKE"/>
    <property type="match status" value="1"/>
</dbReference>
<reference evidence="6" key="1">
    <citation type="journal article" date="2023" name="Insect Mol. Biol.">
        <title>Genome sequencing provides insights into the evolution of gene families encoding plant cell wall-degrading enzymes in longhorned beetles.</title>
        <authorList>
            <person name="Shin N.R."/>
            <person name="Okamura Y."/>
            <person name="Kirsch R."/>
            <person name="Pauchet Y."/>
        </authorList>
    </citation>
    <scope>NUCLEOTIDE SEQUENCE</scope>
    <source>
        <strain evidence="6">RBIC_L_NR</strain>
    </source>
</reference>
<dbReference type="InterPro" id="IPR003593">
    <property type="entry name" value="AAA+_ATPase"/>
</dbReference>
<dbReference type="InterPro" id="IPR050168">
    <property type="entry name" value="AAA_ATPase_domain"/>
</dbReference>
<dbReference type="AlphaFoldDB" id="A0AAV8ZLD0"/>
<feature type="domain" description="AAA+ ATPase" evidence="5">
    <location>
        <begin position="41"/>
        <end position="178"/>
    </location>
</feature>
<dbReference type="GO" id="GO:0042254">
    <property type="term" value="P:ribosome biogenesis"/>
    <property type="evidence" value="ECO:0007669"/>
    <property type="project" value="TreeGrafter"/>
</dbReference>
<dbReference type="InterPro" id="IPR003960">
    <property type="entry name" value="ATPase_AAA_CS"/>
</dbReference>
<dbReference type="SUPFAM" id="SSF52540">
    <property type="entry name" value="P-loop containing nucleoside triphosphate hydrolases"/>
    <property type="match status" value="2"/>
</dbReference>
<evidence type="ECO:0000256" key="1">
    <source>
        <dbReference type="ARBA" id="ARBA00006914"/>
    </source>
</evidence>
<dbReference type="GO" id="GO:0005524">
    <property type="term" value="F:ATP binding"/>
    <property type="evidence" value="ECO:0007669"/>
    <property type="project" value="UniProtKB-KW"/>
</dbReference>
<dbReference type="CDD" id="cd19530">
    <property type="entry name" value="RecA-like_NVL_r2-like"/>
    <property type="match status" value="1"/>
</dbReference>
<dbReference type="Pfam" id="PF17862">
    <property type="entry name" value="AAA_lid_3"/>
    <property type="match status" value="1"/>
</dbReference>
<dbReference type="GO" id="GO:0003723">
    <property type="term" value="F:RNA binding"/>
    <property type="evidence" value="ECO:0007669"/>
    <property type="project" value="TreeGrafter"/>
</dbReference>
<dbReference type="FunFam" id="3.40.50.300:FF:000149">
    <property type="entry name" value="Nuclear valosin-containing protein-like"/>
    <property type="match status" value="1"/>
</dbReference>
<proteinExistence type="inferred from homology"/>
<evidence type="ECO:0000313" key="6">
    <source>
        <dbReference type="EMBL" id="KAJ8965662.1"/>
    </source>
</evidence>
<dbReference type="Gene3D" id="1.10.8.60">
    <property type="match status" value="1"/>
</dbReference>
<organism evidence="6 7">
    <name type="scientific">Rhamnusium bicolor</name>
    <dbReference type="NCBI Taxonomy" id="1586634"/>
    <lineage>
        <taxon>Eukaryota</taxon>
        <taxon>Metazoa</taxon>
        <taxon>Ecdysozoa</taxon>
        <taxon>Arthropoda</taxon>
        <taxon>Hexapoda</taxon>
        <taxon>Insecta</taxon>
        <taxon>Pterygota</taxon>
        <taxon>Neoptera</taxon>
        <taxon>Endopterygota</taxon>
        <taxon>Coleoptera</taxon>
        <taxon>Polyphaga</taxon>
        <taxon>Cucujiformia</taxon>
        <taxon>Chrysomeloidea</taxon>
        <taxon>Cerambycidae</taxon>
        <taxon>Lepturinae</taxon>
        <taxon>Rhagiini</taxon>
        <taxon>Rhamnusium</taxon>
    </lineage>
</organism>
<dbReference type="PANTHER" id="PTHR23077">
    <property type="entry name" value="AAA-FAMILY ATPASE"/>
    <property type="match status" value="1"/>
</dbReference>
<dbReference type="InterPro" id="IPR003959">
    <property type="entry name" value="ATPase_AAA_core"/>
</dbReference>
<feature type="domain" description="AAA+ ATPase" evidence="5">
    <location>
        <begin position="420"/>
        <end position="557"/>
    </location>
</feature>
<accession>A0AAV8ZLD0</accession>
<dbReference type="GO" id="GO:0005634">
    <property type="term" value="C:nucleus"/>
    <property type="evidence" value="ECO:0007669"/>
    <property type="project" value="TreeGrafter"/>
</dbReference>
<feature type="non-terminal residue" evidence="6">
    <location>
        <position position="570"/>
    </location>
</feature>
<dbReference type="CDD" id="cd19518">
    <property type="entry name" value="RecA-like_NVL_r1-like"/>
    <property type="match status" value="1"/>
</dbReference>
<comment type="similarity">
    <text evidence="1 4">Belongs to the AAA ATPase family.</text>
</comment>
<protein>
    <recommendedName>
        <fullName evidence="5">AAA+ ATPase domain-containing protein</fullName>
    </recommendedName>
</protein>
<evidence type="ECO:0000256" key="2">
    <source>
        <dbReference type="ARBA" id="ARBA00022741"/>
    </source>
</evidence>
<dbReference type="GO" id="GO:1990275">
    <property type="term" value="F:preribosome binding"/>
    <property type="evidence" value="ECO:0007669"/>
    <property type="project" value="TreeGrafter"/>
</dbReference>
<keyword evidence="2 4" id="KW-0547">Nucleotide-binding</keyword>
<dbReference type="InterPro" id="IPR027417">
    <property type="entry name" value="P-loop_NTPase"/>
</dbReference>
<dbReference type="Proteomes" id="UP001162156">
    <property type="component" value="Unassembled WGS sequence"/>
</dbReference>
<dbReference type="InterPro" id="IPR041569">
    <property type="entry name" value="AAA_lid_3"/>
</dbReference>
<dbReference type="PROSITE" id="PS00674">
    <property type="entry name" value="AAA"/>
    <property type="match status" value="2"/>
</dbReference>
<keyword evidence="7" id="KW-1185">Reference proteome</keyword>
<dbReference type="GO" id="GO:0016887">
    <property type="term" value="F:ATP hydrolysis activity"/>
    <property type="evidence" value="ECO:0007669"/>
    <property type="project" value="InterPro"/>
</dbReference>
<evidence type="ECO:0000256" key="3">
    <source>
        <dbReference type="ARBA" id="ARBA00022840"/>
    </source>
</evidence>
<evidence type="ECO:0000259" key="5">
    <source>
        <dbReference type="SMART" id="SM00382"/>
    </source>
</evidence>